<dbReference type="SUPFAM" id="SSF52799">
    <property type="entry name" value="(Phosphotyrosine protein) phosphatases II"/>
    <property type="match status" value="1"/>
</dbReference>
<dbReference type="PROSITE" id="PS50054">
    <property type="entry name" value="TYR_PHOSPHATASE_DUAL"/>
    <property type="match status" value="1"/>
</dbReference>
<gene>
    <name evidence="7" type="ORF">VP01_218g15</name>
</gene>
<keyword evidence="2" id="KW-0378">Hydrolase</keyword>
<dbReference type="GO" id="GO:0070372">
    <property type="term" value="P:regulation of ERK1 and ERK2 cascade"/>
    <property type="evidence" value="ECO:0007669"/>
    <property type="project" value="TreeGrafter"/>
</dbReference>
<dbReference type="EMBL" id="LAVV01007047">
    <property type="protein sequence ID" value="KNZ57317.1"/>
    <property type="molecule type" value="Genomic_DNA"/>
</dbReference>
<dbReference type="FunFam" id="3.90.190.10:FF:000036">
    <property type="entry name" value="Serine/threonine/tyrosine-interacting protein a"/>
    <property type="match status" value="1"/>
</dbReference>
<protein>
    <submittedName>
        <fullName evidence="7">Uncharacterized protein</fullName>
    </submittedName>
</protein>
<comment type="similarity">
    <text evidence="1">Belongs to the protein-tyrosine phosphatase family. Non-receptor class subfamily.</text>
</comment>
<evidence type="ECO:0000313" key="8">
    <source>
        <dbReference type="Proteomes" id="UP000037035"/>
    </source>
</evidence>
<dbReference type="GO" id="GO:1990444">
    <property type="term" value="F:F-box domain binding"/>
    <property type="evidence" value="ECO:0007669"/>
    <property type="project" value="TreeGrafter"/>
</dbReference>
<dbReference type="Pfam" id="PF00782">
    <property type="entry name" value="DSPc"/>
    <property type="match status" value="1"/>
</dbReference>
<dbReference type="GO" id="GO:0005654">
    <property type="term" value="C:nucleoplasm"/>
    <property type="evidence" value="ECO:0007669"/>
    <property type="project" value="TreeGrafter"/>
</dbReference>
<dbReference type="PANTHER" id="PTHR46588:SF1">
    <property type="entry name" value="SERINE_THREONINE_TYROSINE-INTERACTING PROTEIN"/>
    <property type="match status" value="1"/>
</dbReference>
<evidence type="ECO:0000256" key="4">
    <source>
        <dbReference type="SAM" id="MobiDB-lite"/>
    </source>
</evidence>
<dbReference type="AlphaFoldDB" id="A0A0L6V9S7"/>
<dbReference type="VEuPathDB" id="FungiDB:VP01_218g15"/>
<keyword evidence="8" id="KW-1185">Reference proteome</keyword>
<feature type="region of interest" description="Disordered" evidence="4">
    <location>
        <begin position="181"/>
        <end position="213"/>
    </location>
</feature>
<dbReference type="PROSITE" id="PS50056">
    <property type="entry name" value="TYR_PHOSPHATASE_2"/>
    <property type="match status" value="1"/>
</dbReference>
<comment type="caution">
    <text evidence="7">The sequence shown here is derived from an EMBL/GenBank/DDBJ whole genome shotgun (WGS) entry which is preliminary data.</text>
</comment>
<reference evidence="7 8" key="1">
    <citation type="submission" date="2015-08" db="EMBL/GenBank/DDBJ databases">
        <title>Next Generation Sequencing and Analysis of the Genome of Puccinia sorghi L Schw, the Causal Agent of Maize Common Rust.</title>
        <authorList>
            <person name="Rochi L."/>
            <person name="Burguener G."/>
            <person name="Darino M."/>
            <person name="Turjanski A."/>
            <person name="Kreff E."/>
            <person name="Dieguez M.J."/>
            <person name="Sacco F."/>
        </authorList>
    </citation>
    <scope>NUCLEOTIDE SEQUENCE [LARGE SCALE GENOMIC DNA]</scope>
    <source>
        <strain evidence="7 8">RO10H11247</strain>
    </source>
</reference>
<dbReference type="InterPro" id="IPR016130">
    <property type="entry name" value="Tyr_Pase_AS"/>
</dbReference>
<evidence type="ECO:0000256" key="1">
    <source>
        <dbReference type="ARBA" id="ARBA00009649"/>
    </source>
</evidence>
<dbReference type="Gene3D" id="3.90.190.10">
    <property type="entry name" value="Protein tyrosine phosphatase superfamily"/>
    <property type="match status" value="1"/>
</dbReference>
<dbReference type="InterPro" id="IPR000387">
    <property type="entry name" value="Tyr_Pase_dom"/>
</dbReference>
<dbReference type="InterPro" id="IPR020422">
    <property type="entry name" value="TYR_PHOSPHATASE_DUAL_dom"/>
</dbReference>
<evidence type="ECO:0000313" key="7">
    <source>
        <dbReference type="EMBL" id="KNZ57317.1"/>
    </source>
</evidence>
<keyword evidence="3" id="KW-0904">Protein phosphatase</keyword>
<evidence type="ECO:0000256" key="2">
    <source>
        <dbReference type="ARBA" id="ARBA00022801"/>
    </source>
</evidence>
<evidence type="ECO:0000256" key="3">
    <source>
        <dbReference type="ARBA" id="ARBA00022912"/>
    </source>
</evidence>
<dbReference type="InterPro" id="IPR029021">
    <property type="entry name" value="Prot-tyrosine_phosphatase-like"/>
</dbReference>
<evidence type="ECO:0000259" key="6">
    <source>
        <dbReference type="PROSITE" id="PS50056"/>
    </source>
</evidence>
<organism evidence="7 8">
    <name type="scientific">Puccinia sorghi</name>
    <dbReference type="NCBI Taxonomy" id="27349"/>
    <lineage>
        <taxon>Eukaryota</taxon>
        <taxon>Fungi</taxon>
        <taxon>Dikarya</taxon>
        <taxon>Basidiomycota</taxon>
        <taxon>Pucciniomycotina</taxon>
        <taxon>Pucciniomycetes</taxon>
        <taxon>Pucciniales</taxon>
        <taxon>Pucciniaceae</taxon>
        <taxon>Puccinia</taxon>
    </lineage>
</organism>
<dbReference type="STRING" id="27349.A0A0L6V9S7"/>
<dbReference type="GO" id="GO:0005737">
    <property type="term" value="C:cytoplasm"/>
    <property type="evidence" value="ECO:0007669"/>
    <property type="project" value="TreeGrafter"/>
</dbReference>
<dbReference type="SMART" id="SM00195">
    <property type="entry name" value="DSPc"/>
    <property type="match status" value="1"/>
</dbReference>
<dbReference type="InterPro" id="IPR000340">
    <property type="entry name" value="Dual-sp_phosphatase_cat-dom"/>
</dbReference>
<dbReference type="GO" id="GO:0062026">
    <property type="term" value="P:negative regulation of SCF-dependent proteasomal ubiquitin-dependent catabolic process"/>
    <property type="evidence" value="ECO:0007669"/>
    <property type="project" value="TreeGrafter"/>
</dbReference>
<dbReference type="Proteomes" id="UP000037035">
    <property type="component" value="Unassembled WGS sequence"/>
</dbReference>
<proteinExistence type="inferred from homology"/>
<dbReference type="PROSITE" id="PS00383">
    <property type="entry name" value="TYR_PHOSPHATASE_1"/>
    <property type="match status" value="1"/>
</dbReference>
<dbReference type="GO" id="GO:0004721">
    <property type="term" value="F:phosphoprotein phosphatase activity"/>
    <property type="evidence" value="ECO:0007669"/>
    <property type="project" value="UniProtKB-KW"/>
</dbReference>
<feature type="domain" description="Tyrosine-protein phosphatase" evidence="5">
    <location>
        <begin position="29"/>
        <end position="175"/>
    </location>
</feature>
<sequence>MLSTTTTLPSQLVDALGPSIDWHYEMRREAQQILPSIYLGPYQASRDLASLEKNGITDICCISESREAHLFKPRFPDRFNYLTLDIRDATDQQLISIFPKAKQFIDNALQRNGRVLIHCGDGLSRSPAIMTAYVMASYNVSSEAAFQFVQSRRFCVSPNMGFLHQLDAYEPICQATYSMAQHQQPLSDRPNIRRKRSESEEADSQACSRPAPGFDLNAQQQLATWGTNLR</sequence>
<accession>A0A0L6V9S7</accession>
<dbReference type="InterPro" id="IPR052449">
    <property type="entry name" value="STYX-Interacting_Phosphatase"/>
</dbReference>
<dbReference type="PANTHER" id="PTHR46588">
    <property type="entry name" value="SERINE/THREONINE/TYROSINE-INTERACTING PROTEIN"/>
    <property type="match status" value="1"/>
</dbReference>
<evidence type="ECO:0000259" key="5">
    <source>
        <dbReference type="PROSITE" id="PS50054"/>
    </source>
</evidence>
<name>A0A0L6V9S7_9BASI</name>
<feature type="domain" description="Tyrosine specific protein phosphatases" evidence="6">
    <location>
        <begin position="95"/>
        <end position="153"/>
    </location>
</feature>
<dbReference type="OrthoDB" id="2017893at2759"/>